<dbReference type="GO" id="GO:0030971">
    <property type="term" value="F:receptor tyrosine kinase binding"/>
    <property type="evidence" value="ECO:0007669"/>
    <property type="project" value="TreeGrafter"/>
</dbReference>
<evidence type="ECO:0000259" key="1">
    <source>
        <dbReference type="Pfam" id="PF07002"/>
    </source>
</evidence>
<dbReference type="InterPro" id="IPR010734">
    <property type="entry name" value="Copine_C"/>
</dbReference>
<accession>A0A8T2N7R8</accession>
<keyword evidence="3" id="KW-1185">Reference proteome</keyword>
<dbReference type="SUPFAM" id="SSF53300">
    <property type="entry name" value="vWA-like"/>
    <property type="match status" value="1"/>
</dbReference>
<evidence type="ECO:0000313" key="2">
    <source>
        <dbReference type="EMBL" id="KAG9333742.1"/>
    </source>
</evidence>
<dbReference type="InterPro" id="IPR045052">
    <property type="entry name" value="Copine"/>
</dbReference>
<dbReference type="Proteomes" id="UP000824540">
    <property type="component" value="Unassembled WGS sequence"/>
</dbReference>
<name>A0A8T2N7R8_9TELE</name>
<gene>
    <name evidence="2" type="ORF">JZ751_010293</name>
</gene>
<sequence length="170" mass="17647">MVVDLKLQYFVLLIITDGMITDLDDTRSAIVNASRLPMSIIIVGVGGADFSGMEFLDGDDGPLMDPMGEALARDIVQFVPFRDFLGGCLWDDSFGGISGVTVLGVSAGGVTVLGVSAGGVTVLGVSAGEALAQCVLAEVPAQVVSYFHMLGLRPPNDPTPALTEDLPLHP</sequence>
<reference evidence="2" key="1">
    <citation type="thesis" date="2021" institute="BYU ScholarsArchive" country="Provo, UT, USA">
        <title>Applications of and Algorithms for Genome Assembly and Genomic Analyses with an Emphasis on Marine Teleosts.</title>
        <authorList>
            <person name="Pickett B.D."/>
        </authorList>
    </citation>
    <scope>NUCLEOTIDE SEQUENCE</scope>
    <source>
        <strain evidence="2">HI-2016</strain>
    </source>
</reference>
<organism evidence="2 3">
    <name type="scientific">Albula glossodonta</name>
    <name type="common">roundjaw bonefish</name>
    <dbReference type="NCBI Taxonomy" id="121402"/>
    <lineage>
        <taxon>Eukaryota</taxon>
        <taxon>Metazoa</taxon>
        <taxon>Chordata</taxon>
        <taxon>Craniata</taxon>
        <taxon>Vertebrata</taxon>
        <taxon>Euteleostomi</taxon>
        <taxon>Actinopterygii</taxon>
        <taxon>Neopterygii</taxon>
        <taxon>Teleostei</taxon>
        <taxon>Albuliformes</taxon>
        <taxon>Albulidae</taxon>
        <taxon>Albula</taxon>
    </lineage>
</organism>
<dbReference type="GO" id="GO:0005544">
    <property type="term" value="F:calcium-dependent phospholipid binding"/>
    <property type="evidence" value="ECO:0007669"/>
    <property type="project" value="InterPro"/>
</dbReference>
<dbReference type="GO" id="GO:0005886">
    <property type="term" value="C:plasma membrane"/>
    <property type="evidence" value="ECO:0007669"/>
    <property type="project" value="TreeGrafter"/>
</dbReference>
<evidence type="ECO:0000313" key="3">
    <source>
        <dbReference type="Proteomes" id="UP000824540"/>
    </source>
</evidence>
<dbReference type="PANTHER" id="PTHR10857">
    <property type="entry name" value="COPINE"/>
    <property type="match status" value="1"/>
</dbReference>
<dbReference type="Pfam" id="PF07002">
    <property type="entry name" value="Copine"/>
    <property type="match status" value="1"/>
</dbReference>
<dbReference type="GO" id="GO:0071277">
    <property type="term" value="P:cellular response to calcium ion"/>
    <property type="evidence" value="ECO:0007669"/>
    <property type="project" value="TreeGrafter"/>
</dbReference>
<feature type="domain" description="Copine C-terminal" evidence="1">
    <location>
        <begin position="7"/>
        <end position="85"/>
    </location>
</feature>
<dbReference type="AlphaFoldDB" id="A0A8T2N7R8"/>
<dbReference type="EMBL" id="JAFBMS010000180">
    <property type="protein sequence ID" value="KAG9333742.1"/>
    <property type="molecule type" value="Genomic_DNA"/>
</dbReference>
<dbReference type="InterPro" id="IPR036465">
    <property type="entry name" value="vWFA_dom_sf"/>
</dbReference>
<proteinExistence type="predicted"/>
<dbReference type="PANTHER" id="PTHR10857:SF22">
    <property type="entry name" value="COPINE-3"/>
    <property type="match status" value="1"/>
</dbReference>
<dbReference type="GO" id="GO:0038128">
    <property type="term" value="P:ERBB2 signaling pathway"/>
    <property type="evidence" value="ECO:0007669"/>
    <property type="project" value="TreeGrafter"/>
</dbReference>
<protein>
    <recommendedName>
        <fullName evidence="1">Copine C-terminal domain-containing protein</fullName>
    </recommendedName>
</protein>
<comment type="caution">
    <text evidence="2">The sequence shown here is derived from an EMBL/GenBank/DDBJ whole genome shotgun (WGS) entry which is preliminary data.</text>
</comment>
<dbReference type="OrthoDB" id="5855668at2759"/>